<dbReference type="Pfam" id="PF12760">
    <property type="entry name" value="Zn_ribbon_IS1595"/>
    <property type="match status" value="1"/>
</dbReference>
<evidence type="ECO:0000313" key="3">
    <source>
        <dbReference type="Proteomes" id="UP000216215"/>
    </source>
</evidence>
<name>A0AB36R9C5_9HYPH</name>
<evidence type="ECO:0000259" key="1">
    <source>
        <dbReference type="Pfam" id="PF12760"/>
    </source>
</evidence>
<dbReference type="AlphaFoldDB" id="A0AB36R9C5"/>
<keyword evidence="3" id="KW-1185">Reference proteome</keyword>
<dbReference type="EMBL" id="NPKI01000020">
    <property type="protein sequence ID" value="PAQ00853.1"/>
    <property type="molecule type" value="Genomic_DNA"/>
</dbReference>
<protein>
    <recommendedName>
        <fullName evidence="1">Transposase zinc-ribbon domain-containing protein</fullName>
    </recommendedName>
</protein>
<dbReference type="Proteomes" id="UP000216215">
    <property type="component" value="Unassembled WGS sequence"/>
</dbReference>
<evidence type="ECO:0000313" key="2">
    <source>
        <dbReference type="EMBL" id="PAQ00853.1"/>
    </source>
</evidence>
<proteinExistence type="predicted"/>
<sequence>MCRIKSIKDLAPLLTDELKAGDFIRDLRWPSGVTCAHCDHGTVYELKGRTRIGVNGNALTAARSSV</sequence>
<feature type="domain" description="Transposase zinc-ribbon" evidence="1">
    <location>
        <begin position="16"/>
        <end position="50"/>
    </location>
</feature>
<gene>
    <name evidence="2" type="ORF">CIT25_18495</name>
</gene>
<reference evidence="3" key="1">
    <citation type="submission" date="2017-08" db="EMBL/GenBank/DDBJ databases">
        <title>Mesorhizobium wenxinae sp. nov., a novel rhizobial species isolated from root nodules of chickpea (Cicer arietinum L.).</title>
        <authorList>
            <person name="Zhang J."/>
        </authorList>
    </citation>
    <scope>NUCLEOTIDE SEQUENCE [LARGE SCALE GENOMIC DNA]</scope>
    <source>
        <strain evidence="3">USDA 3392</strain>
    </source>
</reference>
<comment type="caution">
    <text evidence="2">The sequence shown here is derived from an EMBL/GenBank/DDBJ whole genome shotgun (WGS) entry which is preliminary data.</text>
</comment>
<organism evidence="2 3">
    <name type="scientific">Mesorhizobium mediterraneum</name>
    <dbReference type="NCBI Taxonomy" id="43617"/>
    <lineage>
        <taxon>Bacteria</taxon>
        <taxon>Pseudomonadati</taxon>
        <taxon>Pseudomonadota</taxon>
        <taxon>Alphaproteobacteria</taxon>
        <taxon>Hyphomicrobiales</taxon>
        <taxon>Phyllobacteriaceae</taxon>
        <taxon>Mesorhizobium</taxon>
    </lineage>
</organism>
<accession>A0AB36R9C5</accession>
<dbReference type="InterPro" id="IPR024442">
    <property type="entry name" value="Transposase_Zn_ribbon"/>
</dbReference>